<evidence type="ECO:0000256" key="1">
    <source>
        <dbReference type="ARBA" id="ARBA00022491"/>
    </source>
</evidence>
<dbReference type="SMART" id="SM00420">
    <property type="entry name" value="HTH_DEOR"/>
    <property type="match status" value="1"/>
</dbReference>
<keyword evidence="1" id="KW-0678">Repressor</keyword>
<evidence type="ECO:0000256" key="2">
    <source>
        <dbReference type="ARBA" id="ARBA00023015"/>
    </source>
</evidence>
<dbReference type="GO" id="GO:0003700">
    <property type="term" value="F:DNA-binding transcription factor activity"/>
    <property type="evidence" value="ECO:0007669"/>
    <property type="project" value="InterPro"/>
</dbReference>
<keyword evidence="2" id="KW-0805">Transcription regulation</keyword>
<dbReference type="Gene3D" id="1.10.10.10">
    <property type="entry name" value="Winged helix-like DNA-binding domain superfamily/Winged helix DNA-binding domain"/>
    <property type="match status" value="1"/>
</dbReference>
<dbReference type="InterPro" id="IPR036388">
    <property type="entry name" value="WH-like_DNA-bd_sf"/>
</dbReference>
<reference evidence="6 7" key="1">
    <citation type="submission" date="2017-03" db="EMBL/GenBank/DDBJ databases">
        <authorList>
            <person name="Afonso C.L."/>
            <person name="Miller P.J."/>
            <person name="Scott M.A."/>
            <person name="Spackman E."/>
            <person name="Goraichik I."/>
            <person name="Dimitrov K.M."/>
            <person name="Suarez D.L."/>
            <person name="Swayne D.E."/>
        </authorList>
    </citation>
    <scope>NUCLEOTIDE SEQUENCE [LARGE SCALE GENOMIC DNA]</scope>
    <source>
        <strain evidence="6 7">CECT 7971</strain>
    </source>
</reference>
<dbReference type="SUPFAM" id="SSF46785">
    <property type="entry name" value="Winged helix' DNA-binding domain"/>
    <property type="match status" value="1"/>
</dbReference>
<evidence type="ECO:0000256" key="3">
    <source>
        <dbReference type="ARBA" id="ARBA00023125"/>
    </source>
</evidence>
<evidence type="ECO:0000256" key="4">
    <source>
        <dbReference type="ARBA" id="ARBA00023163"/>
    </source>
</evidence>
<feature type="domain" description="HTH deoR-type" evidence="5">
    <location>
        <begin position="36"/>
        <end position="91"/>
    </location>
</feature>
<dbReference type="InterPro" id="IPR036390">
    <property type="entry name" value="WH_DNA-bd_sf"/>
</dbReference>
<organism evidence="6 7">
    <name type="scientific">Pacificibacter marinus</name>
    <dbReference type="NCBI Taxonomy" id="658057"/>
    <lineage>
        <taxon>Bacteria</taxon>
        <taxon>Pseudomonadati</taxon>
        <taxon>Pseudomonadota</taxon>
        <taxon>Alphaproteobacteria</taxon>
        <taxon>Rhodobacterales</taxon>
        <taxon>Roseobacteraceae</taxon>
        <taxon>Pacificibacter</taxon>
    </lineage>
</organism>
<keyword evidence="4" id="KW-0804">Transcription</keyword>
<dbReference type="GO" id="GO:0003677">
    <property type="term" value="F:DNA binding"/>
    <property type="evidence" value="ECO:0007669"/>
    <property type="project" value="UniProtKB-KW"/>
</dbReference>
<dbReference type="PANTHER" id="PTHR30363:SF4">
    <property type="entry name" value="GLYCEROL-3-PHOSPHATE REGULON REPRESSOR"/>
    <property type="match status" value="1"/>
</dbReference>
<dbReference type="AlphaFoldDB" id="A0A1Y5RXK6"/>
<evidence type="ECO:0000313" key="6">
    <source>
        <dbReference type="EMBL" id="SLN26483.1"/>
    </source>
</evidence>
<proteinExistence type="predicted"/>
<dbReference type="STRING" id="658057.SAMN04488032_10277"/>
<dbReference type="PROSITE" id="PS00894">
    <property type="entry name" value="HTH_DEOR_1"/>
    <property type="match status" value="1"/>
</dbReference>
<evidence type="ECO:0000313" key="7">
    <source>
        <dbReference type="Proteomes" id="UP000193307"/>
    </source>
</evidence>
<gene>
    <name evidence="6" type="primary">glpR_1</name>
    <name evidence="6" type="ORF">PAM7971_01011</name>
</gene>
<name>A0A1Y5RXK6_9RHOB</name>
<dbReference type="InterPro" id="IPR001034">
    <property type="entry name" value="DeoR_HTH"/>
</dbReference>
<dbReference type="SUPFAM" id="SSF100950">
    <property type="entry name" value="NagB/RpiA/CoA transferase-like"/>
    <property type="match status" value="1"/>
</dbReference>
<dbReference type="PANTHER" id="PTHR30363">
    <property type="entry name" value="HTH-TYPE TRANSCRIPTIONAL REGULATOR SRLR-RELATED"/>
    <property type="match status" value="1"/>
</dbReference>
<dbReference type="PRINTS" id="PR00037">
    <property type="entry name" value="HTHLACR"/>
</dbReference>
<dbReference type="Pfam" id="PF08220">
    <property type="entry name" value="HTH_DeoR"/>
    <property type="match status" value="1"/>
</dbReference>
<dbReference type="InterPro" id="IPR014036">
    <property type="entry name" value="DeoR-like_C"/>
</dbReference>
<protein>
    <submittedName>
        <fullName evidence="6">Glycerol-3-phosphate regulon repressor</fullName>
    </submittedName>
</protein>
<dbReference type="EMBL" id="FWFW01000002">
    <property type="protein sequence ID" value="SLN26483.1"/>
    <property type="molecule type" value="Genomic_DNA"/>
</dbReference>
<dbReference type="PROSITE" id="PS51000">
    <property type="entry name" value="HTH_DEOR_2"/>
    <property type="match status" value="1"/>
</dbReference>
<keyword evidence="3" id="KW-0238">DNA-binding</keyword>
<keyword evidence="7" id="KW-1185">Reference proteome</keyword>
<sequence length="267" mass="29271">MHMVTSVLKYPEHNVRYPTHLGKAERMTKQVQTQALSQRQAAILSQVSQHGYVTIDALSAQFDVSDQTVRRDIIELSNQGRIQRFHGGAGPIESLETQRLDYLQKRGQNLAEKATVGRKAAALIHDGAALYLDVGTTIEACAHDLAKRKGFTVFTNSMRAAMAFDPKHHQVFVLGGRMAGVDGSLVGNDVVQKLSEIHLDYALIACSGIDENARVMDFDISKIAVKKAAMAAAKQSFLLATLSKLNRSALAVISHIDDFETVISERD</sequence>
<accession>A0A1Y5RXK6</accession>
<dbReference type="InterPro" id="IPR037171">
    <property type="entry name" value="NagB/RpiA_transferase-like"/>
</dbReference>
<dbReference type="OrthoDB" id="9814815at2"/>
<dbReference type="Pfam" id="PF00455">
    <property type="entry name" value="DeoRC"/>
    <property type="match status" value="1"/>
</dbReference>
<dbReference type="InterPro" id="IPR018356">
    <property type="entry name" value="Tscrpt_reg_HTH_DeoR_CS"/>
</dbReference>
<evidence type="ECO:0000259" key="5">
    <source>
        <dbReference type="PROSITE" id="PS51000"/>
    </source>
</evidence>
<dbReference type="InterPro" id="IPR050313">
    <property type="entry name" value="Carb_Metab_HTH_regulators"/>
</dbReference>
<dbReference type="Proteomes" id="UP000193307">
    <property type="component" value="Unassembled WGS sequence"/>
</dbReference>
<dbReference type="SMART" id="SM01134">
    <property type="entry name" value="DeoRC"/>
    <property type="match status" value="1"/>
</dbReference>